<dbReference type="Gene3D" id="1.20.1070.10">
    <property type="entry name" value="Rhodopsin 7-helix transmembrane proteins"/>
    <property type="match status" value="1"/>
</dbReference>
<evidence type="ECO:0000256" key="2">
    <source>
        <dbReference type="ARBA" id="ARBA00022692"/>
    </source>
</evidence>
<evidence type="ECO:0000256" key="3">
    <source>
        <dbReference type="ARBA" id="ARBA00022989"/>
    </source>
</evidence>
<dbReference type="InterPro" id="IPR000276">
    <property type="entry name" value="GPCR_Rhodpsn"/>
</dbReference>
<dbReference type="PROSITE" id="PS00237">
    <property type="entry name" value="G_PROTEIN_RECEP_F1_1"/>
    <property type="match status" value="1"/>
</dbReference>
<dbReference type="Proteomes" id="UP001159427">
    <property type="component" value="Unassembled WGS sequence"/>
</dbReference>
<dbReference type="InterPro" id="IPR050125">
    <property type="entry name" value="GPCR_opsins"/>
</dbReference>
<keyword evidence="7 8" id="KW-0807">Transducer</keyword>
<name>A0ABN8LPM6_9CNID</name>
<dbReference type="CDD" id="cd00637">
    <property type="entry name" value="7tm_classA_rhodopsin-like"/>
    <property type="match status" value="1"/>
</dbReference>
<dbReference type="InterPro" id="IPR017452">
    <property type="entry name" value="GPCR_Rhodpsn_7TM"/>
</dbReference>
<evidence type="ECO:0000256" key="8">
    <source>
        <dbReference type="RuleBase" id="RU000688"/>
    </source>
</evidence>
<dbReference type="EMBL" id="CALNXI010000107">
    <property type="protein sequence ID" value="CAH3019154.1"/>
    <property type="molecule type" value="Genomic_DNA"/>
</dbReference>
<comment type="similarity">
    <text evidence="8">Belongs to the G-protein coupled receptor 1 family.</text>
</comment>
<dbReference type="SUPFAM" id="SSF81321">
    <property type="entry name" value="Family A G protein-coupled receptor-like"/>
    <property type="match status" value="1"/>
</dbReference>
<sequence length="321" mass="36404">MEKSSNATNTSFPPKLHDILLELQSRSMWLIVVESVLLLLINFVAFFGNLLVCLAFYRNPRLRITPNYYIISLAISDLLTSVFCLPYSAGALIAGKWPFDNLICQLQGYSVFAFSIASLHTMALTACNRYIRVIKFHLYPNLYTSKLTILSVLLIWAWALLCSALPFILKISTFAFHPGTVICYSSPSFTPAFIILFTTTLTINIPVPMAAVIILYHKVFRAVRHRRFRVSTERGHSTSLEDIRLAKLLFTVSLGFCLCWGPVMIVECIRFVGVWTVPRQVYLTSTYFGAASSAINVFIYGVMNRAFRNEFIKILCFKKVN</sequence>
<feature type="transmembrane region" description="Helical" evidence="9">
    <location>
        <begin position="147"/>
        <end position="169"/>
    </location>
</feature>
<proteinExistence type="inferred from homology"/>
<keyword evidence="5 9" id="KW-0472">Membrane</keyword>
<keyword evidence="2 8" id="KW-0812">Transmembrane</keyword>
<keyword evidence="6 8" id="KW-0675">Receptor</keyword>
<keyword evidence="12" id="KW-1185">Reference proteome</keyword>
<organism evidence="11 12">
    <name type="scientific">Porites evermanni</name>
    <dbReference type="NCBI Taxonomy" id="104178"/>
    <lineage>
        <taxon>Eukaryota</taxon>
        <taxon>Metazoa</taxon>
        <taxon>Cnidaria</taxon>
        <taxon>Anthozoa</taxon>
        <taxon>Hexacorallia</taxon>
        <taxon>Scleractinia</taxon>
        <taxon>Fungiina</taxon>
        <taxon>Poritidae</taxon>
        <taxon>Porites</taxon>
    </lineage>
</organism>
<evidence type="ECO:0000256" key="9">
    <source>
        <dbReference type="SAM" id="Phobius"/>
    </source>
</evidence>
<accession>A0ABN8LPM6</accession>
<gene>
    <name evidence="11" type="ORF">PEVE_00001299</name>
</gene>
<evidence type="ECO:0000256" key="6">
    <source>
        <dbReference type="ARBA" id="ARBA00023170"/>
    </source>
</evidence>
<feature type="transmembrane region" description="Helical" evidence="9">
    <location>
        <begin position="109"/>
        <end position="127"/>
    </location>
</feature>
<protein>
    <recommendedName>
        <fullName evidence="10">G-protein coupled receptors family 1 profile domain-containing protein</fullName>
    </recommendedName>
</protein>
<evidence type="ECO:0000256" key="4">
    <source>
        <dbReference type="ARBA" id="ARBA00023040"/>
    </source>
</evidence>
<evidence type="ECO:0000256" key="7">
    <source>
        <dbReference type="ARBA" id="ARBA00023224"/>
    </source>
</evidence>
<dbReference type="Pfam" id="PF00001">
    <property type="entry name" value="7tm_1"/>
    <property type="match status" value="1"/>
</dbReference>
<feature type="transmembrane region" description="Helical" evidence="9">
    <location>
        <begin position="68"/>
        <end position="89"/>
    </location>
</feature>
<dbReference type="PRINTS" id="PR00237">
    <property type="entry name" value="GPCRRHODOPSN"/>
</dbReference>
<feature type="transmembrane region" description="Helical" evidence="9">
    <location>
        <begin position="28"/>
        <end position="56"/>
    </location>
</feature>
<evidence type="ECO:0000256" key="5">
    <source>
        <dbReference type="ARBA" id="ARBA00023136"/>
    </source>
</evidence>
<reference evidence="11 12" key="1">
    <citation type="submission" date="2022-05" db="EMBL/GenBank/DDBJ databases">
        <authorList>
            <consortium name="Genoscope - CEA"/>
            <person name="William W."/>
        </authorList>
    </citation>
    <scope>NUCLEOTIDE SEQUENCE [LARGE SCALE GENOMIC DNA]</scope>
</reference>
<evidence type="ECO:0000259" key="10">
    <source>
        <dbReference type="PROSITE" id="PS50262"/>
    </source>
</evidence>
<evidence type="ECO:0000256" key="1">
    <source>
        <dbReference type="ARBA" id="ARBA00004141"/>
    </source>
</evidence>
<dbReference type="SMART" id="SM01381">
    <property type="entry name" value="7TM_GPCR_Srsx"/>
    <property type="match status" value="1"/>
</dbReference>
<keyword evidence="4 8" id="KW-0297">G-protein coupled receptor</keyword>
<keyword evidence="3 9" id="KW-1133">Transmembrane helix</keyword>
<evidence type="ECO:0000313" key="12">
    <source>
        <dbReference type="Proteomes" id="UP001159427"/>
    </source>
</evidence>
<feature type="transmembrane region" description="Helical" evidence="9">
    <location>
        <begin position="248"/>
        <end position="275"/>
    </location>
</feature>
<dbReference type="PANTHER" id="PTHR24240">
    <property type="entry name" value="OPSIN"/>
    <property type="match status" value="1"/>
</dbReference>
<feature type="domain" description="G-protein coupled receptors family 1 profile" evidence="10">
    <location>
        <begin position="48"/>
        <end position="300"/>
    </location>
</feature>
<dbReference type="PROSITE" id="PS50262">
    <property type="entry name" value="G_PROTEIN_RECEP_F1_2"/>
    <property type="match status" value="1"/>
</dbReference>
<comment type="subcellular location">
    <subcellularLocation>
        <location evidence="1">Membrane</location>
        <topology evidence="1">Multi-pass membrane protein</topology>
    </subcellularLocation>
</comment>
<feature type="transmembrane region" description="Helical" evidence="9">
    <location>
        <begin position="281"/>
        <end position="303"/>
    </location>
</feature>
<comment type="caution">
    <text evidence="11">The sequence shown here is derived from an EMBL/GenBank/DDBJ whole genome shotgun (WGS) entry which is preliminary data.</text>
</comment>
<evidence type="ECO:0000313" key="11">
    <source>
        <dbReference type="EMBL" id="CAH3019154.1"/>
    </source>
</evidence>
<feature type="transmembrane region" description="Helical" evidence="9">
    <location>
        <begin position="189"/>
        <end position="216"/>
    </location>
</feature>